<feature type="compositionally biased region" description="Polar residues" evidence="1">
    <location>
        <begin position="472"/>
        <end position="485"/>
    </location>
</feature>
<dbReference type="InterPro" id="IPR005123">
    <property type="entry name" value="Oxoglu/Fe-dep_dioxygenase_dom"/>
</dbReference>
<dbReference type="PANTHER" id="PTHR33099">
    <property type="entry name" value="FE2OG DIOXYGENASE DOMAIN-CONTAINING PROTEIN"/>
    <property type="match status" value="1"/>
</dbReference>
<keyword evidence="4" id="KW-1185">Reference proteome</keyword>
<name>A0A8H3EUZ0_9LECA</name>
<dbReference type="PROSITE" id="PS51471">
    <property type="entry name" value="FE2OG_OXY"/>
    <property type="match status" value="1"/>
</dbReference>
<organism evidence="3 4">
    <name type="scientific">Alectoria fallacina</name>
    <dbReference type="NCBI Taxonomy" id="1903189"/>
    <lineage>
        <taxon>Eukaryota</taxon>
        <taxon>Fungi</taxon>
        <taxon>Dikarya</taxon>
        <taxon>Ascomycota</taxon>
        <taxon>Pezizomycotina</taxon>
        <taxon>Lecanoromycetes</taxon>
        <taxon>OSLEUM clade</taxon>
        <taxon>Lecanoromycetidae</taxon>
        <taxon>Lecanorales</taxon>
        <taxon>Lecanorineae</taxon>
        <taxon>Parmeliaceae</taxon>
        <taxon>Alectoria</taxon>
    </lineage>
</organism>
<evidence type="ECO:0000313" key="3">
    <source>
        <dbReference type="EMBL" id="CAF9913976.1"/>
    </source>
</evidence>
<feature type="region of interest" description="Disordered" evidence="1">
    <location>
        <begin position="392"/>
        <end position="430"/>
    </location>
</feature>
<dbReference type="Proteomes" id="UP000664203">
    <property type="component" value="Unassembled WGS sequence"/>
</dbReference>
<feature type="region of interest" description="Disordered" evidence="1">
    <location>
        <begin position="456"/>
        <end position="505"/>
    </location>
</feature>
<dbReference type="Gene3D" id="2.60.120.620">
    <property type="entry name" value="q2cbj1_9rhob like domain"/>
    <property type="match status" value="1"/>
</dbReference>
<dbReference type="PANTHER" id="PTHR33099:SF7">
    <property type="entry name" value="MYND-TYPE DOMAIN-CONTAINING PROTEIN"/>
    <property type="match status" value="1"/>
</dbReference>
<evidence type="ECO:0000313" key="4">
    <source>
        <dbReference type="Proteomes" id="UP000664203"/>
    </source>
</evidence>
<comment type="caution">
    <text evidence="3">The sequence shown here is derived from an EMBL/GenBank/DDBJ whole genome shotgun (WGS) entry which is preliminary data.</text>
</comment>
<feature type="domain" description="Fe2OG dioxygenase" evidence="2">
    <location>
        <begin position="155"/>
        <end position="262"/>
    </location>
</feature>
<dbReference type="OrthoDB" id="27483at2759"/>
<dbReference type="EMBL" id="CAJPDR010000067">
    <property type="protein sequence ID" value="CAF9913976.1"/>
    <property type="molecule type" value="Genomic_DNA"/>
</dbReference>
<feature type="compositionally biased region" description="Acidic residues" evidence="1">
    <location>
        <begin position="393"/>
        <end position="405"/>
    </location>
</feature>
<evidence type="ECO:0000259" key="2">
    <source>
        <dbReference type="PROSITE" id="PS51471"/>
    </source>
</evidence>
<feature type="region of interest" description="Disordered" evidence="1">
    <location>
        <begin position="529"/>
        <end position="548"/>
    </location>
</feature>
<proteinExistence type="predicted"/>
<evidence type="ECO:0000256" key="1">
    <source>
        <dbReference type="SAM" id="MobiDB-lite"/>
    </source>
</evidence>
<accession>A0A8H3EUZ0</accession>
<reference evidence="3" key="1">
    <citation type="submission" date="2021-03" db="EMBL/GenBank/DDBJ databases">
        <authorList>
            <person name="Tagirdzhanova G."/>
        </authorList>
    </citation>
    <scope>NUCLEOTIDE SEQUENCE</scope>
</reference>
<protein>
    <recommendedName>
        <fullName evidence="2">Fe2OG dioxygenase domain-containing protein</fullName>
    </recommendedName>
</protein>
<gene>
    <name evidence="3" type="ORF">ALECFALPRED_009197</name>
</gene>
<dbReference type="AlphaFoldDB" id="A0A8H3EUZ0"/>
<sequence>MQSDNGVRDSNTTLLQKLASAVNGHAATATFACGGSVPISNLSIGNFGPSAQNSVPPVTIRWDSNDSKQSKIAFPCPHHDDVSLRILDILLHHCQPATFGVGGRDVLDEEYRKAAKLDTSEFSTNFHPHDCGILDSVQQILLPSTIRGGQGVGIGPQGVRAELYKLNIYSAPSGKFLSHVDTPRGVLQFGSLVQPSAFTMLILRSGGALRVKHRGETVDFAWGHTKTSQQTIKWVAFYGDCEHEVLEVTKGHRVTLTYNLYYSSIGKLAQPVSDPHQLPLYDIVREMLLEQKFMRKCGILGFFCHHQYAHSQSSGRKSIPGAFKGVDLAVVSVFHALGLNVGVHPIIENTSENMGGLSAGKLMRGPTLPRKGDFVETCLEKLSGKVRDRYGDNDDYEIEDDESDDTTIVGTHLHSPTFDENEEEESSREYGNEAYLSYQFSFAAILVIVPPSRKRGYTPTNRPASHPKDNIPPTTSPDTVIATPTSSMSMSMSVDDPSNPPLHPAIQLAAAPAPYRTMSGIASTSASRSSFSTTFSPPLGPGPGASVSVHQNVADEWSLGPEPGLEWDSVVHREIPVEQQGSAVHVSALGSQYQYEGWSSTGTELGHGAPYDSFEGRMQ</sequence>